<accession>A0AAN8LSZ9</accession>
<comment type="caution">
    <text evidence="1">The sequence shown here is derived from an EMBL/GenBank/DDBJ whole genome shotgun (WGS) entry which is preliminary data.</text>
</comment>
<keyword evidence="2" id="KW-1185">Reference proteome</keyword>
<evidence type="ECO:0000313" key="1">
    <source>
        <dbReference type="EMBL" id="KAK6309836.1"/>
    </source>
</evidence>
<gene>
    <name evidence="1" type="ORF">J4Q44_G00197170</name>
</gene>
<dbReference type="InterPro" id="IPR012337">
    <property type="entry name" value="RNaseH-like_sf"/>
</dbReference>
<dbReference type="SUPFAM" id="SSF53098">
    <property type="entry name" value="Ribonuclease H-like"/>
    <property type="match status" value="1"/>
</dbReference>
<dbReference type="EMBL" id="JAGTTL010000017">
    <property type="protein sequence ID" value="KAK6309836.1"/>
    <property type="molecule type" value="Genomic_DNA"/>
</dbReference>
<evidence type="ECO:0000313" key="2">
    <source>
        <dbReference type="Proteomes" id="UP001356427"/>
    </source>
</evidence>
<name>A0AAN8LSZ9_9TELE</name>
<dbReference type="AlphaFoldDB" id="A0AAN8LSZ9"/>
<protein>
    <recommendedName>
        <fullName evidence="3">DUF659 domain-containing protein</fullName>
    </recommendedName>
</protein>
<proteinExistence type="predicted"/>
<evidence type="ECO:0008006" key="3">
    <source>
        <dbReference type="Google" id="ProtNLM"/>
    </source>
</evidence>
<organism evidence="1 2">
    <name type="scientific">Coregonus suidteri</name>
    <dbReference type="NCBI Taxonomy" id="861788"/>
    <lineage>
        <taxon>Eukaryota</taxon>
        <taxon>Metazoa</taxon>
        <taxon>Chordata</taxon>
        <taxon>Craniata</taxon>
        <taxon>Vertebrata</taxon>
        <taxon>Euteleostomi</taxon>
        <taxon>Actinopterygii</taxon>
        <taxon>Neopterygii</taxon>
        <taxon>Teleostei</taxon>
        <taxon>Protacanthopterygii</taxon>
        <taxon>Salmoniformes</taxon>
        <taxon>Salmonidae</taxon>
        <taxon>Coregoninae</taxon>
        <taxon>Coregonus</taxon>
    </lineage>
</organism>
<dbReference type="Proteomes" id="UP001356427">
    <property type="component" value="Unassembled WGS sequence"/>
</dbReference>
<sequence>MGPKFSTFLKKHCKQGGSFPVPSHLRTEYLPGLYPQYKQDIKDAVEGKDIYVILDETTDAFGRCALAILLQPVDKRPVVADLAFLDRVNFTTVSQAVISCLNNNGVDFNNVSAFVSDSASYMKKAFTSILKGLFPNSVYVTCFAHLLSLVLDVFPEMFEDVNRLCALVKVLSGTPTSSGADIIHAGKWPFYCDACVCCADQVWLLDTCYGVPCRVHGCAHQLH</sequence>
<reference evidence="1 2" key="1">
    <citation type="submission" date="2021-04" db="EMBL/GenBank/DDBJ databases">
        <authorList>
            <person name="De Guttry C."/>
            <person name="Zahm M."/>
            <person name="Klopp C."/>
            <person name="Cabau C."/>
            <person name="Louis A."/>
            <person name="Berthelot C."/>
            <person name="Parey E."/>
            <person name="Roest Crollius H."/>
            <person name="Montfort J."/>
            <person name="Robinson-Rechavi M."/>
            <person name="Bucao C."/>
            <person name="Bouchez O."/>
            <person name="Gislard M."/>
            <person name="Lluch J."/>
            <person name="Milhes M."/>
            <person name="Lampietro C."/>
            <person name="Lopez Roques C."/>
            <person name="Donnadieu C."/>
            <person name="Braasch I."/>
            <person name="Desvignes T."/>
            <person name="Postlethwait J."/>
            <person name="Bobe J."/>
            <person name="Wedekind C."/>
            <person name="Guiguen Y."/>
        </authorList>
    </citation>
    <scope>NUCLEOTIDE SEQUENCE [LARGE SCALE GENOMIC DNA]</scope>
    <source>
        <strain evidence="1">Cs_M1</strain>
        <tissue evidence="1">Blood</tissue>
    </source>
</reference>